<dbReference type="EMBL" id="CM043017">
    <property type="protein sequence ID" value="KAI4465354.1"/>
    <property type="molecule type" value="Genomic_DNA"/>
</dbReference>
<organism evidence="1 2">
    <name type="scientific">Holotrichia oblita</name>
    <name type="common">Chafer beetle</name>
    <dbReference type="NCBI Taxonomy" id="644536"/>
    <lineage>
        <taxon>Eukaryota</taxon>
        <taxon>Metazoa</taxon>
        <taxon>Ecdysozoa</taxon>
        <taxon>Arthropoda</taxon>
        <taxon>Hexapoda</taxon>
        <taxon>Insecta</taxon>
        <taxon>Pterygota</taxon>
        <taxon>Neoptera</taxon>
        <taxon>Endopterygota</taxon>
        <taxon>Coleoptera</taxon>
        <taxon>Polyphaga</taxon>
        <taxon>Scarabaeiformia</taxon>
        <taxon>Scarabaeidae</taxon>
        <taxon>Melolonthinae</taxon>
        <taxon>Holotrichia</taxon>
    </lineage>
</organism>
<keyword evidence="2" id="KW-1185">Reference proteome</keyword>
<accession>A0ACB9TEZ6</accession>
<evidence type="ECO:0000313" key="2">
    <source>
        <dbReference type="Proteomes" id="UP001056778"/>
    </source>
</evidence>
<protein>
    <submittedName>
        <fullName evidence="1">Insect cuticle protein</fullName>
    </submittedName>
</protein>
<comment type="caution">
    <text evidence="1">The sequence shown here is derived from an EMBL/GenBank/DDBJ whole genome shotgun (WGS) entry which is preliminary data.</text>
</comment>
<evidence type="ECO:0000313" key="1">
    <source>
        <dbReference type="EMBL" id="KAI4465354.1"/>
    </source>
</evidence>
<proteinExistence type="predicted"/>
<reference evidence="1" key="1">
    <citation type="submission" date="2022-04" db="EMBL/GenBank/DDBJ databases">
        <title>Chromosome-scale genome assembly of Holotrichia oblita Faldermann.</title>
        <authorList>
            <person name="Rongchong L."/>
        </authorList>
    </citation>
    <scope>NUCLEOTIDE SEQUENCE</scope>
    <source>
        <strain evidence="1">81SQS9</strain>
    </source>
</reference>
<sequence length="84" mass="9818">MIHSLGVKARPGERYQFHMHGHKGPNSYKWGFDTGKRFRFEERDEDGYVKGQYGYYDKSGKLHMFHYDADPHGGFNSKSSINTE</sequence>
<dbReference type="Proteomes" id="UP001056778">
    <property type="component" value="Chromosome 3"/>
</dbReference>
<name>A0ACB9TEZ6_HOLOL</name>
<gene>
    <name evidence="1" type="ORF">MML48_3g00009338</name>
</gene>